<keyword evidence="8" id="KW-1185">Reference proteome</keyword>
<gene>
    <name evidence="7" type="ORF">HD842_003216</name>
</gene>
<name>A0A7X0CFF0_9BURK</name>
<dbReference type="AlphaFoldDB" id="A0A7X0CFF0"/>
<dbReference type="InterPro" id="IPR001775">
    <property type="entry name" value="GspD/PilQ"/>
</dbReference>
<comment type="caution">
    <text evidence="7">The sequence shown here is derived from an EMBL/GenBank/DDBJ whole genome shotgun (WGS) entry which is preliminary data.</text>
</comment>
<dbReference type="Gene3D" id="3.30.1370.120">
    <property type="match status" value="1"/>
</dbReference>
<sequence>MTPRYLLVALCAAWACLALPASANTAAPAVVTKSTATAPVPLAPVTMSYTFRDTPIEELFNMIARSARINIVLGKGVGGNVSINLYDMTVREAIEAIAEAGGFAVTERAGGFLISDPKTALPERGAILQVKAMKVRYADVTKVGAILARQIGVPGTVTVLDQTKTLVVEATATGLERAALVLREIDRAPQQILIEAKILEITLDQNENFGVDWSRVFSGDGPDTVGATGFATRAGPRFFLNLVNGNIEAYLSALSNKGRVHTLATPRLLALEDQEASTNVGDQLGYRLTTTINNVTSESIEFLDTGVILRVTPSVDADGRIMMKIRPEVSSGSVSAGIPSKKTTEVNTQLVASDGQPVLIGGLIKRSRTYRRLGIPLLSDIPVIGGAFGSTDDGGAATETIVVITPRIVPSSGPAIDGVTERTLQQAEQTMRTRGDMLDRKLDTLDR</sequence>
<dbReference type="Gene3D" id="3.30.1370.130">
    <property type="match status" value="1"/>
</dbReference>
<dbReference type="InterPro" id="IPR050810">
    <property type="entry name" value="Bact_Secretion_Sys_Channel"/>
</dbReference>
<dbReference type="InterPro" id="IPR004846">
    <property type="entry name" value="T2SS/T3SS_dom"/>
</dbReference>
<accession>A0A7X0CFF0</accession>
<dbReference type="PANTHER" id="PTHR30332:SF24">
    <property type="entry name" value="SECRETIN GSPD-RELATED"/>
    <property type="match status" value="1"/>
</dbReference>
<keyword evidence="2 5" id="KW-0732">Signal</keyword>
<reference evidence="7 8" key="1">
    <citation type="submission" date="2020-08" db="EMBL/GenBank/DDBJ databases">
        <title>The Agave Microbiome: Exploring the role of microbial communities in plant adaptations to desert environments.</title>
        <authorList>
            <person name="Partida-Martinez L.P."/>
        </authorList>
    </citation>
    <scope>NUCLEOTIDE SEQUENCE [LARGE SCALE GENOMIC DNA]</scope>
    <source>
        <strain evidence="7 8">AT3.2</strain>
    </source>
</reference>
<evidence type="ECO:0000256" key="3">
    <source>
        <dbReference type="ARBA" id="ARBA00023136"/>
    </source>
</evidence>
<evidence type="ECO:0000256" key="4">
    <source>
        <dbReference type="RuleBase" id="RU004003"/>
    </source>
</evidence>
<feature type="chain" id="PRO_5030955341" evidence="5">
    <location>
        <begin position="24"/>
        <end position="447"/>
    </location>
</feature>
<feature type="signal peptide" evidence="5">
    <location>
        <begin position="1"/>
        <end position="23"/>
    </location>
</feature>
<dbReference type="Proteomes" id="UP000540787">
    <property type="component" value="Unassembled WGS sequence"/>
</dbReference>
<comment type="similarity">
    <text evidence="4">Belongs to the bacterial secretin family.</text>
</comment>
<dbReference type="RefSeq" id="WP_183555707.1">
    <property type="nucleotide sequence ID" value="NZ_JACHBX010000003.1"/>
</dbReference>
<protein>
    <submittedName>
        <fullName evidence="7">Type II secretory pathway component GspD/PulD (Secretin)</fullName>
    </submittedName>
</protein>
<dbReference type="PANTHER" id="PTHR30332">
    <property type="entry name" value="PROBABLE GENERAL SECRETION PATHWAY PROTEIN D"/>
    <property type="match status" value="1"/>
</dbReference>
<dbReference type="PRINTS" id="PR00811">
    <property type="entry name" value="BCTERIALGSPD"/>
</dbReference>
<feature type="domain" description="Type II/III secretion system secretin-like" evidence="6">
    <location>
        <begin position="253"/>
        <end position="409"/>
    </location>
</feature>
<dbReference type="InterPro" id="IPR038591">
    <property type="entry name" value="NolW-like_sf"/>
</dbReference>
<evidence type="ECO:0000256" key="5">
    <source>
        <dbReference type="SAM" id="SignalP"/>
    </source>
</evidence>
<dbReference type="EMBL" id="JACHBX010000003">
    <property type="protein sequence ID" value="MBB6135058.1"/>
    <property type="molecule type" value="Genomic_DNA"/>
</dbReference>
<evidence type="ECO:0000313" key="8">
    <source>
        <dbReference type="Proteomes" id="UP000540787"/>
    </source>
</evidence>
<dbReference type="GO" id="GO:0015627">
    <property type="term" value="C:type II protein secretion system complex"/>
    <property type="evidence" value="ECO:0007669"/>
    <property type="project" value="TreeGrafter"/>
</dbReference>
<keyword evidence="3" id="KW-0472">Membrane</keyword>
<dbReference type="GO" id="GO:0009306">
    <property type="term" value="P:protein secretion"/>
    <property type="evidence" value="ECO:0007669"/>
    <property type="project" value="InterPro"/>
</dbReference>
<dbReference type="GO" id="GO:0016020">
    <property type="term" value="C:membrane"/>
    <property type="evidence" value="ECO:0007669"/>
    <property type="project" value="UniProtKB-SubCell"/>
</dbReference>
<proteinExistence type="inferred from homology"/>
<evidence type="ECO:0000313" key="7">
    <source>
        <dbReference type="EMBL" id="MBB6135058.1"/>
    </source>
</evidence>
<evidence type="ECO:0000259" key="6">
    <source>
        <dbReference type="Pfam" id="PF00263"/>
    </source>
</evidence>
<evidence type="ECO:0000256" key="2">
    <source>
        <dbReference type="ARBA" id="ARBA00022729"/>
    </source>
</evidence>
<dbReference type="Pfam" id="PF00263">
    <property type="entry name" value="Secretin"/>
    <property type="match status" value="1"/>
</dbReference>
<organism evidence="7 8">
    <name type="scientific">Massilia aurea</name>
    <dbReference type="NCBI Taxonomy" id="373040"/>
    <lineage>
        <taxon>Bacteria</taxon>
        <taxon>Pseudomonadati</taxon>
        <taxon>Pseudomonadota</taxon>
        <taxon>Betaproteobacteria</taxon>
        <taxon>Burkholderiales</taxon>
        <taxon>Oxalobacteraceae</taxon>
        <taxon>Telluria group</taxon>
        <taxon>Massilia</taxon>
    </lineage>
</organism>
<comment type="subcellular location">
    <subcellularLocation>
        <location evidence="1">Membrane</location>
    </subcellularLocation>
</comment>
<evidence type="ECO:0000256" key="1">
    <source>
        <dbReference type="ARBA" id="ARBA00004370"/>
    </source>
</evidence>